<dbReference type="AlphaFoldDB" id="A0A3S3UHA6"/>
<feature type="non-terminal residue" evidence="1">
    <location>
        <position position="1"/>
    </location>
</feature>
<sequence length="91" mass="10220">SVKFINCDDYGNLYVVIETITQDTSISVTKEIGKYSPQGSLLFIGKLDINYYTHPNKDVMVTKEGTIYQMQPTADGVLIRAWEPQNITGDN</sequence>
<name>A0A3S3UHA6_9BACT</name>
<gene>
    <name evidence="1" type="ORF">VU00_10461</name>
</gene>
<accession>A0A3S3UHA6</accession>
<evidence type="ECO:0000313" key="1">
    <source>
        <dbReference type="EMBL" id="RWX50631.1"/>
    </source>
</evidence>
<evidence type="ECO:0000313" key="2">
    <source>
        <dbReference type="Proteomes" id="UP000287615"/>
    </source>
</evidence>
<dbReference type="Proteomes" id="UP000287615">
    <property type="component" value="Unassembled WGS sequence"/>
</dbReference>
<dbReference type="EMBL" id="MTKR01000046">
    <property type="protein sequence ID" value="RWX50631.1"/>
    <property type="molecule type" value="Genomic_DNA"/>
</dbReference>
<reference evidence="1 2" key="1">
    <citation type="submission" date="2017-01" db="EMBL/GenBank/DDBJ databases">
        <title>The cable genome- insights into the physiology and evolution of filamentous bacteria capable of sulfide oxidation via long distance electron transfer.</title>
        <authorList>
            <person name="Schreiber L."/>
            <person name="Bjerg J.T."/>
            <person name="Boggild A."/>
            <person name="Van De Vossenberg J."/>
            <person name="Meysman F."/>
            <person name="Nielsen L.P."/>
            <person name="Schramm A."/>
            <person name="Kjeldsen K.U."/>
        </authorList>
    </citation>
    <scope>NUCLEOTIDE SEQUENCE [LARGE SCALE GENOMIC DNA]</scope>
    <source>
        <strain evidence="1">A3</strain>
    </source>
</reference>
<comment type="caution">
    <text evidence="1">The sequence shown here is derived from an EMBL/GenBank/DDBJ whole genome shotgun (WGS) entry which is preliminary data.</text>
</comment>
<proteinExistence type="predicted"/>
<organism evidence="1 2">
    <name type="scientific">Candidatus Electrothrix marina</name>
    <dbReference type="NCBI Taxonomy" id="1859130"/>
    <lineage>
        <taxon>Bacteria</taxon>
        <taxon>Pseudomonadati</taxon>
        <taxon>Thermodesulfobacteriota</taxon>
        <taxon>Desulfobulbia</taxon>
        <taxon>Desulfobulbales</taxon>
        <taxon>Desulfobulbaceae</taxon>
        <taxon>Candidatus Electrothrix</taxon>
    </lineage>
</organism>
<protein>
    <submittedName>
        <fullName evidence="1">Uncharacterized protein</fullName>
    </submittedName>
</protein>